<keyword evidence="1" id="KW-1133">Transmembrane helix</keyword>
<keyword evidence="3" id="KW-1185">Reference proteome</keyword>
<evidence type="ECO:0000313" key="3">
    <source>
        <dbReference type="Proteomes" id="UP000029889"/>
    </source>
</evidence>
<dbReference type="EMBL" id="KM507819">
    <property type="protein sequence ID" value="AIT14415.1"/>
    <property type="molecule type" value="Genomic_DNA"/>
</dbReference>
<feature type="transmembrane region" description="Helical" evidence="1">
    <location>
        <begin position="41"/>
        <end position="60"/>
    </location>
</feature>
<evidence type="ECO:0000256" key="1">
    <source>
        <dbReference type="SAM" id="Phobius"/>
    </source>
</evidence>
<name>A0A097EYD2_9CAUD</name>
<evidence type="ECO:0000313" key="2">
    <source>
        <dbReference type="EMBL" id="AIT14415.1"/>
    </source>
</evidence>
<protein>
    <submittedName>
        <fullName evidence="2">Uncharacterized protein</fullName>
    </submittedName>
</protein>
<accession>A0A097EYD2</accession>
<feature type="transmembrane region" description="Helical" evidence="1">
    <location>
        <begin position="15"/>
        <end position="35"/>
    </location>
</feature>
<reference evidence="2 3" key="1">
    <citation type="submission" date="2014-09" db="EMBL/GenBank/DDBJ databases">
        <authorList>
            <person name="Lapin J.S."/>
            <person name="Pope W.H."/>
            <person name="Hua J."/>
            <person name="Ford M.E."/>
            <person name="Conway J.F."/>
            <person name="Hatfull G.F."/>
            <person name="Hendrix R.W."/>
        </authorList>
    </citation>
    <scope>NUCLEOTIDE SEQUENCE [LARGE SCALE GENOMIC DNA]</scope>
</reference>
<organism evidence="2 3">
    <name type="scientific">Escherichia phage 121Q</name>
    <dbReference type="NCBI Taxonomy" id="1555202"/>
    <lineage>
        <taxon>Viruses</taxon>
        <taxon>Duplodnaviria</taxon>
        <taxon>Heunggongvirae</taxon>
        <taxon>Uroviricota</taxon>
        <taxon>Caudoviricetes</taxon>
        <taxon>Asteriusvirus</taxon>
        <taxon>Asteriusvirus av121Q</taxon>
    </lineage>
</organism>
<proteinExistence type="predicted"/>
<dbReference type="GeneID" id="22111565"/>
<sequence length="69" mass="7936">MKKIFKNLLSGFEKAVRLIFSSVVMVITVLAFSLVLHFVPFWLVFIVLIALLGAHVYYVYRDALDDDND</sequence>
<keyword evidence="1" id="KW-0472">Membrane</keyword>
<dbReference type="KEGG" id="vg:22111565"/>
<dbReference type="Proteomes" id="UP000029889">
    <property type="component" value="Segment"/>
</dbReference>
<dbReference type="RefSeq" id="YP_009102112.1">
    <property type="nucleotide sequence ID" value="NC_025447.1"/>
</dbReference>
<gene>
    <name evidence="2" type="primary">525</name>
    <name evidence="2" type="ORF">PBI_121Q_525</name>
</gene>
<keyword evidence="1" id="KW-0812">Transmembrane</keyword>